<accession>A0A4R6RGH6</accession>
<proteinExistence type="predicted"/>
<reference evidence="1 2" key="1">
    <citation type="submission" date="2019-03" db="EMBL/GenBank/DDBJ databases">
        <title>Genomic Encyclopedia of Type Strains, Phase IV (KMG-IV): sequencing the most valuable type-strain genomes for metagenomic binning, comparative biology and taxonomic classification.</title>
        <authorList>
            <person name="Goeker M."/>
        </authorList>
    </citation>
    <scope>NUCLEOTIDE SEQUENCE [LARGE SCALE GENOMIC DNA]</scope>
    <source>
        <strain evidence="1 2">DSM 102969</strain>
    </source>
</reference>
<dbReference type="Proteomes" id="UP000294547">
    <property type="component" value="Unassembled WGS sequence"/>
</dbReference>
<dbReference type="RefSeq" id="WP_165644358.1">
    <property type="nucleotide sequence ID" value="NZ_BSPM01000004.1"/>
</dbReference>
<dbReference type="AlphaFoldDB" id="A0A4R6RGH6"/>
<sequence>MSDDPRIAAGVARALGAVAASPSTAMQPADVDPATTAVTTALAPTLDYLANREPW</sequence>
<gene>
    <name evidence="1" type="ORF">EDD54_2263</name>
</gene>
<keyword evidence="2" id="KW-1185">Reference proteome</keyword>
<evidence type="ECO:0000313" key="1">
    <source>
        <dbReference type="EMBL" id="TDP85410.1"/>
    </source>
</evidence>
<protein>
    <submittedName>
        <fullName evidence="1">Uncharacterized protein</fullName>
    </submittedName>
</protein>
<name>A0A4R6RGH6_9HYPH</name>
<dbReference type="EMBL" id="SNXY01000007">
    <property type="protein sequence ID" value="TDP85410.1"/>
    <property type="molecule type" value="Genomic_DNA"/>
</dbReference>
<organism evidence="1 2">
    <name type="scientific">Oharaeibacter diazotrophicus</name>
    <dbReference type="NCBI Taxonomy" id="1920512"/>
    <lineage>
        <taxon>Bacteria</taxon>
        <taxon>Pseudomonadati</taxon>
        <taxon>Pseudomonadota</taxon>
        <taxon>Alphaproteobacteria</taxon>
        <taxon>Hyphomicrobiales</taxon>
        <taxon>Pleomorphomonadaceae</taxon>
        <taxon>Oharaeibacter</taxon>
    </lineage>
</organism>
<evidence type="ECO:0000313" key="2">
    <source>
        <dbReference type="Proteomes" id="UP000294547"/>
    </source>
</evidence>
<comment type="caution">
    <text evidence="1">The sequence shown here is derived from an EMBL/GenBank/DDBJ whole genome shotgun (WGS) entry which is preliminary data.</text>
</comment>